<sequence length="243" mass="26164">MGTVRAGGTELLEAGGGAVGEWLAMSGRALSALRSWAGREPHSPLAVALWAYADAERLGRRQVRAHLQSAHAAAGQAPARTSGLDHIHQLVAEGGGWAEVFHTFQLALAAVAADTDALQAMAERARSDRRPDYHQVLAPVIQALAHMTAGRPGKAVALLTPLGQEAERVGGVRVEREIIQDTLTRALIDTGQMEQAAHLLHHRITHRRHHTYETLLLTPRPTTLRSPAPAPAGTPRYRPDPTR</sequence>
<evidence type="ECO:0000256" key="1">
    <source>
        <dbReference type="SAM" id="MobiDB-lite"/>
    </source>
</evidence>
<dbReference type="AlphaFoldDB" id="A0A7W9V1Q1"/>
<gene>
    <name evidence="2" type="ORF">FHS42_006622</name>
</gene>
<evidence type="ECO:0000313" key="2">
    <source>
        <dbReference type="EMBL" id="MBB5939528.1"/>
    </source>
</evidence>
<evidence type="ECO:0000313" key="3">
    <source>
        <dbReference type="Proteomes" id="UP000588098"/>
    </source>
</evidence>
<organism evidence="2 3">
    <name type="scientific">Streptomyces zagrosensis</name>
    <dbReference type="NCBI Taxonomy" id="1042984"/>
    <lineage>
        <taxon>Bacteria</taxon>
        <taxon>Bacillati</taxon>
        <taxon>Actinomycetota</taxon>
        <taxon>Actinomycetes</taxon>
        <taxon>Kitasatosporales</taxon>
        <taxon>Streptomycetaceae</taxon>
        <taxon>Streptomyces</taxon>
    </lineage>
</organism>
<reference evidence="2 3" key="1">
    <citation type="submission" date="2020-08" db="EMBL/GenBank/DDBJ databases">
        <title>Genomic Encyclopedia of Type Strains, Phase III (KMG-III): the genomes of soil and plant-associated and newly described type strains.</title>
        <authorList>
            <person name="Whitman W."/>
        </authorList>
    </citation>
    <scope>NUCLEOTIDE SEQUENCE [LARGE SCALE GENOMIC DNA]</scope>
    <source>
        <strain evidence="2 3">CECT 8305</strain>
    </source>
</reference>
<protein>
    <submittedName>
        <fullName evidence="2">Uncharacterized protein</fullName>
    </submittedName>
</protein>
<dbReference type="EMBL" id="JACHJL010000024">
    <property type="protein sequence ID" value="MBB5939528.1"/>
    <property type="molecule type" value="Genomic_DNA"/>
</dbReference>
<accession>A0A7W9V1Q1</accession>
<keyword evidence="3" id="KW-1185">Reference proteome</keyword>
<feature type="region of interest" description="Disordered" evidence="1">
    <location>
        <begin position="220"/>
        <end position="243"/>
    </location>
</feature>
<proteinExistence type="predicted"/>
<comment type="caution">
    <text evidence="2">The sequence shown here is derived from an EMBL/GenBank/DDBJ whole genome shotgun (WGS) entry which is preliminary data.</text>
</comment>
<name>A0A7W9V1Q1_9ACTN</name>
<dbReference type="Proteomes" id="UP000588098">
    <property type="component" value="Unassembled WGS sequence"/>
</dbReference>
<dbReference type="RefSeq" id="WP_184578745.1">
    <property type="nucleotide sequence ID" value="NZ_JACHJL010000024.1"/>
</dbReference>